<dbReference type="Gene3D" id="3.10.28.10">
    <property type="entry name" value="Homing endonucleases"/>
    <property type="match status" value="1"/>
</dbReference>
<dbReference type="EMBL" id="LC516061">
    <property type="protein sequence ID" value="BBQ09635.1"/>
    <property type="molecule type" value="Genomic_DNA"/>
</dbReference>
<protein>
    <submittedName>
        <fullName evidence="1">Group I intronic ORF</fullName>
    </submittedName>
</protein>
<geneLocation type="mitochondrion" evidence="1"/>
<proteinExistence type="predicted"/>
<gene>
    <name evidence="1" type="primary">orf135</name>
</gene>
<accession>A0A7G1GGB9</accession>
<dbReference type="SUPFAM" id="SSF55608">
    <property type="entry name" value="Homing endonucleases"/>
    <property type="match status" value="1"/>
</dbReference>
<dbReference type="AlphaFoldDB" id="A0A7G1GGB9"/>
<reference evidence="1" key="1">
    <citation type="submission" date="2019-12" db="EMBL/GenBank/DDBJ databases">
        <title>A plastid genome of a nonphotosynthetic green alga.</title>
        <authorList>
            <person name="Kamikawa R."/>
        </authorList>
    </citation>
    <scope>NUCLEOTIDE SEQUENCE</scope>
    <source>
        <strain evidence="1">NrCl902</strain>
    </source>
</reference>
<keyword evidence="1" id="KW-0496">Mitochondrion</keyword>
<dbReference type="InterPro" id="IPR027434">
    <property type="entry name" value="Homing_endonucl"/>
</dbReference>
<sequence length="135" mass="15695">MERGAGKHTVDTFDSFQPRYRISQKDITVLDQLKLINNVKLHTRLHKATGLTTYSWTCSSQWANFLFHDYFFSHCLQTMKYENFLKWRRALALIATNDHLTRAGKAEIISLKYSMNTKLDVKTASFISNNNTNTV</sequence>
<evidence type="ECO:0000313" key="1">
    <source>
        <dbReference type="EMBL" id="BBQ09635.1"/>
    </source>
</evidence>
<organism evidence="1">
    <name type="scientific">Volvocales sp. NrCl902</name>
    <dbReference type="NCBI Taxonomy" id="2682054"/>
    <lineage>
        <taxon>Eukaryota</taxon>
        <taxon>Viridiplantae</taxon>
        <taxon>Chlorophyta</taxon>
        <taxon>core chlorophytes</taxon>
        <taxon>Chlorophyceae</taxon>
        <taxon>CS clade</taxon>
        <taxon>Chlamydomonadales</taxon>
    </lineage>
</organism>
<name>A0A7G1GGB9_9CHLO</name>